<evidence type="ECO:0000313" key="1">
    <source>
        <dbReference type="EMBL" id="TFU22560.1"/>
    </source>
</evidence>
<organism evidence="1 2">
    <name type="scientific">Rothia nasimurium</name>
    <dbReference type="NCBI Taxonomy" id="85336"/>
    <lineage>
        <taxon>Bacteria</taxon>
        <taxon>Bacillati</taxon>
        <taxon>Actinomycetota</taxon>
        <taxon>Actinomycetes</taxon>
        <taxon>Micrococcales</taxon>
        <taxon>Micrococcaceae</taxon>
        <taxon>Rothia</taxon>
    </lineage>
</organism>
<dbReference type="Proteomes" id="UP000297951">
    <property type="component" value="Unassembled WGS sequence"/>
</dbReference>
<evidence type="ECO:0000313" key="2">
    <source>
        <dbReference type="Proteomes" id="UP000297951"/>
    </source>
</evidence>
<evidence type="ECO:0008006" key="3">
    <source>
        <dbReference type="Google" id="ProtNLM"/>
    </source>
</evidence>
<accession>A0A4Y9F5F3</accession>
<protein>
    <recommendedName>
        <fullName evidence="3">HEPN domain-containing protein</fullName>
    </recommendedName>
</protein>
<dbReference type="EMBL" id="SPQC01000016">
    <property type="protein sequence ID" value="TFU22560.1"/>
    <property type="molecule type" value="Genomic_DNA"/>
</dbReference>
<dbReference type="RefSeq" id="WP_135012381.1">
    <property type="nucleotide sequence ID" value="NZ_JADGLK010000016.1"/>
</dbReference>
<sequence length="157" mass="17776">MAHQSDLTEHRTKANIFLRKANKYKTSDEVVSKICAFYAAYHAMRVAILTDPILDKPDEEIQQLVHMPGLRQDSRYATHHSGRHNSGRGIGQNEVVQALYRFEAYAYGRLHRASVDARYLPLTGEIILDATDAYIEAERIVQAALSGQLKWAPKSTH</sequence>
<gene>
    <name evidence="1" type="ORF">E4U03_05875</name>
</gene>
<reference evidence="1 2" key="1">
    <citation type="submission" date="2019-03" db="EMBL/GenBank/DDBJ databases">
        <title>Diversity of the mouse oral microbiome.</title>
        <authorList>
            <person name="Joseph S."/>
            <person name="Aduse-Opoku J."/>
            <person name="Curtis M."/>
            <person name="Wade W."/>
            <person name="Hashim A."/>
        </authorList>
    </citation>
    <scope>NUCLEOTIDE SEQUENCE [LARGE SCALE GENOMIC DNA]</scope>
    <source>
        <strain evidence="2">irhom_31</strain>
    </source>
</reference>
<name>A0A4Y9F5F3_9MICC</name>
<proteinExistence type="predicted"/>
<dbReference type="AlphaFoldDB" id="A0A4Y9F5F3"/>
<comment type="caution">
    <text evidence="1">The sequence shown here is derived from an EMBL/GenBank/DDBJ whole genome shotgun (WGS) entry which is preliminary data.</text>
</comment>